<dbReference type="Proteomes" id="UP001562357">
    <property type="component" value="Unassembled WGS sequence"/>
</dbReference>
<organism evidence="2 3">
    <name type="scientific">Epichloe bromicola</name>
    <dbReference type="NCBI Taxonomy" id="79588"/>
    <lineage>
        <taxon>Eukaryota</taxon>
        <taxon>Fungi</taxon>
        <taxon>Dikarya</taxon>
        <taxon>Ascomycota</taxon>
        <taxon>Pezizomycotina</taxon>
        <taxon>Sordariomycetes</taxon>
        <taxon>Hypocreomycetidae</taxon>
        <taxon>Hypocreales</taxon>
        <taxon>Clavicipitaceae</taxon>
        <taxon>Epichloe</taxon>
    </lineage>
</organism>
<protein>
    <submittedName>
        <fullName evidence="2">Trehalose-6-phosphatase TPPA homeolog p</fullName>
    </submittedName>
</protein>
<evidence type="ECO:0000313" key="2">
    <source>
        <dbReference type="EMBL" id="GAB0137180.1"/>
    </source>
</evidence>
<proteinExistence type="predicted"/>
<reference evidence="3" key="1">
    <citation type="submission" date="2024-06" db="EMBL/GenBank/DDBJ databases">
        <title>Draft Genome Sequences of Epichloe bromicola Strains Isolated from Elymus ciliaris.</title>
        <authorList>
            <consortium name="Epichloe bromicola genome sequencing consortium"/>
            <person name="Miura A."/>
            <person name="Imano S."/>
            <person name="Ashida A."/>
            <person name="Sato I."/>
            <person name="Chiba S."/>
            <person name="Tanaka A."/>
            <person name="Camagna M."/>
            <person name="Takemoto D."/>
        </authorList>
    </citation>
    <scope>NUCLEOTIDE SEQUENCE [LARGE SCALE GENOMIC DNA]</scope>
    <source>
        <strain evidence="3">DP</strain>
    </source>
</reference>
<sequence length="355" mass="39376">MMYPTYGVHTPDTLPLSSPQDVFLDDASSQRALRRLSKSSSGQRAGAASTRVSKPNSTSSSPRSSSMAGRRRTMMANDLWTPQRQQQVLDYFSAPPKQTTRPVSWHPSCIHQQFVPQPPSQDHQHHPQQYLQHQHAAYAVPNSSLFGADYTEMYGGQPQFSPMMTSYSNDTSPSSTSSPLPMFPAPDRVQYAQGAEWNESQKSGPAYNFGENLSLTEPLPALHNQVNTRNAGVGELDWNSFIMQGFNNTTPPTPEAFSQNRQPPVMPQGSILYEPLDEPEEEGEILVGMGLYDTPDKVCEDPQLNNYRSTVSSLLGSPYQQQVPRGKGLKLEETWEPPAKTDHDADDDEDEGDDA</sequence>
<comment type="caution">
    <text evidence="2">The sequence shown here is derived from an EMBL/GenBank/DDBJ whole genome shotgun (WGS) entry which is preliminary data.</text>
</comment>
<feature type="compositionally biased region" description="Basic and acidic residues" evidence="1">
    <location>
        <begin position="329"/>
        <end position="343"/>
    </location>
</feature>
<feature type="region of interest" description="Disordered" evidence="1">
    <location>
        <begin position="1"/>
        <end position="70"/>
    </location>
</feature>
<feature type="compositionally biased region" description="Low complexity" evidence="1">
    <location>
        <begin position="49"/>
        <end position="66"/>
    </location>
</feature>
<accession>A0ABQ0CUR1</accession>
<dbReference type="EMBL" id="BAAFGZ010000255">
    <property type="protein sequence ID" value="GAB0137180.1"/>
    <property type="molecule type" value="Genomic_DNA"/>
</dbReference>
<feature type="region of interest" description="Disordered" evidence="1">
    <location>
        <begin position="315"/>
        <end position="355"/>
    </location>
</feature>
<keyword evidence="3" id="KW-1185">Reference proteome</keyword>
<gene>
    <name evidence="2" type="primary">g5458</name>
    <name evidence="2" type="ORF">EsDP_00005458</name>
</gene>
<name>A0ABQ0CUR1_9HYPO</name>
<evidence type="ECO:0000256" key="1">
    <source>
        <dbReference type="SAM" id="MobiDB-lite"/>
    </source>
</evidence>
<evidence type="ECO:0000313" key="3">
    <source>
        <dbReference type="Proteomes" id="UP001562357"/>
    </source>
</evidence>
<feature type="compositionally biased region" description="Acidic residues" evidence="1">
    <location>
        <begin position="344"/>
        <end position="355"/>
    </location>
</feature>